<protein>
    <submittedName>
        <fullName evidence="13">Tumor protein 63</fullName>
    </submittedName>
</protein>
<keyword evidence="10" id="KW-0539">Nucleus</keyword>
<keyword evidence="9" id="KW-0804">Transcription</keyword>
<organism evidence="13 14">
    <name type="scientific">Stegodyphus mimosarum</name>
    <name type="common">African social velvet spider</name>
    <dbReference type="NCBI Taxonomy" id="407821"/>
    <lineage>
        <taxon>Eukaryota</taxon>
        <taxon>Metazoa</taxon>
        <taxon>Ecdysozoa</taxon>
        <taxon>Arthropoda</taxon>
        <taxon>Chelicerata</taxon>
        <taxon>Arachnida</taxon>
        <taxon>Araneae</taxon>
        <taxon>Araneomorphae</taxon>
        <taxon>Entelegynae</taxon>
        <taxon>Eresoidea</taxon>
        <taxon>Eresidae</taxon>
        <taxon>Stegodyphus</taxon>
    </lineage>
</organism>
<dbReference type="Gene3D" id="2.60.40.720">
    <property type="match status" value="1"/>
</dbReference>
<accession>A0A087TNA7</accession>
<dbReference type="OrthoDB" id="5915660at2759"/>
<dbReference type="PANTHER" id="PTHR11447">
    <property type="entry name" value="CELLULAR TUMOR ANTIGEN P53"/>
    <property type="match status" value="1"/>
</dbReference>
<dbReference type="AlphaFoldDB" id="A0A087TNA7"/>
<dbReference type="OMA" id="REPCTHA"/>
<sequence>MERETPNRLFCQHKSARCCSRILEEIGMLAASIQVPQNVSDVSPKPSSLPSCQNWPGKFGFDVAFSYEESDPDRLAWSYSSKTKKIYVAKSVPCAVNFSVNSVLPDNVYIRAMALFSSPENAADIVHRCVNHSMEEIQKGIYEAEHLIRCENSKASYHVDSFTGRHSVIVPFENPPGGKTLSTYIYQFACFGSCSGGPNRRPLMVVFTLEIGGIVIGQRTFHVKICALPSRDKRYEE</sequence>
<dbReference type="GO" id="GO:0000978">
    <property type="term" value="F:RNA polymerase II cis-regulatory region sequence-specific DNA binding"/>
    <property type="evidence" value="ECO:0007669"/>
    <property type="project" value="TreeGrafter"/>
</dbReference>
<dbReference type="InterPro" id="IPR011615">
    <property type="entry name" value="p53_DNA-bd"/>
</dbReference>
<dbReference type="EMBL" id="KK116020">
    <property type="protein sequence ID" value="KFM66596.1"/>
    <property type="molecule type" value="Genomic_DNA"/>
</dbReference>
<evidence type="ECO:0000313" key="13">
    <source>
        <dbReference type="EMBL" id="KFM66596.1"/>
    </source>
</evidence>
<keyword evidence="14" id="KW-1185">Reference proteome</keyword>
<comment type="similarity">
    <text evidence="2">Belongs to the p53 family.</text>
</comment>
<evidence type="ECO:0000256" key="2">
    <source>
        <dbReference type="ARBA" id="ARBA00006167"/>
    </source>
</evidence>
<dbReference type="CDD" id="cd08367">
    <property type="entry name" value="P53"/>
    <property type="match status" value="1"/>
</dbReference>
<evidence type="ECO:0000256" key="3">
    <source>
        <dbReference type="ARBA" id="ARBA00022703"/>
    </source>
</evidence>
<dbReference type="STRING" id="407821.A0A087TNA7"/>
<dbReference type="InterPro" id="IPR008967">
    <property type="entry name" value="p53-like_TF_DNA-bd_sf"/>
</dbReference>
<evidence type="ECO:0000256" key="8">
    <source>
        <dbReference type="ARBA" id="ARBA00023159"/>
    </source>
</evidence>
<evidence type="ECO:0000256" key="11">
    <source>
        <dbReference type="PIRSR" id="PIRSR602117-1"/>
    </source>
</evidence>
<keyword evidence="6" id="KW-0805">Transcription regulation</keyword>
<evidence type="ECO:0000256" key="6">
    <source>
        <dbReference type="ARBA" id="ARBA00023015"/>
    </source>
</evidence>
<evidence type="ECO:0000313" key="14">
    <source>
        <dbReference type="Proteomes" id="UP000054359"/>
    </source>
</evidence>
<keyword evidence="7" id="KW-0238">DNA-binding</keyword>
<feature type="binding site" evidence="11">
    <location>
        <position position="132"/>
    </location>
    <ligand>
        <name>Zn(2+)</name>
        <dbReference type="ChEBI" id="CHEBI:29105"/>
    </ligand>
</feature>
<dbReference type="InterPro" id="IPR002117">
    <property type="entry name" value="p53_tumour_suppressor"/>
</dbReference>
<reference evidence="13 14" key="1">
    <citation type="submission" date="2013-11" db="EMBL/GenBank/DDBJ databases">
        <title>Genome sequencing of Stegodyphus mimosarum.</title>
        <authorList>
            <person name="Bechsgaard J."/>
        </authorList>
    </citation>
    <scope>NUCLEOTIDE SEQUENCE [LARGE SCALE GENOMIC DNA]</scope>
</reference>
<keyword evidence="4 11" id="KW-0479">Metal-binding</keyword>
<evidence type="ECO:0000256" key="4">
    <source>
        <dbReference type="ARBA" id="ARBA00022723"/>
    </source>
</evidence>
<comment type="subcellular location">
    <subcellularLocation>
        <location evidence="1">Nucleus</location>
    </subcellularLocation>
</comment>
<dbReference type="GO" id="GO:0005634">
    <property type="term" value="C:nucleus"/>
    <property type="evidence" value="ECO:0007669"/>
    <property type="project" value="UniProtKB-SubCell"/>
</dbReference>
<comment type="cofactor">
    <cofactor evidence="11">
        <name>Zn(2+)</name>
        <dbReference type="ChEBI" id="CHEBI:29105"/>
    </cofactor>
    <text evidence="11">Binds 1 zinc ion per subunit.</text>
</comment>
<dbReference type="PRINTS" id="PR00386">
    <property type="entry name" value="P53SUPPRESSR"/>
</dbReference>
<dbReference type="InterPro" id="IPR012346">
    <property type="entry name" value="p53/RUNT-type_TF_DNA-bd_sf"/>
</dbReference>
<name>A0A087TNA7_STEMI</name>
<dbReference type="PANTHER" id="PTHR11447:SF16">
    <property type="entry name" value="P53 PROTEIN LONG FORM VARIANT 1"/>
    <property type="match status" value="1"/>
</dbReference>
<evidence type="ECO:0000256" key="7">
    <source>
        <dbReference type="ARBA" id="ARBA00023125"/>
    </source>
</evidence>
<evidence type="ECO:0000256" key="9">
    <source>
        <dbReference type="ARBA" id="ARBA00023163"/>
    </source>
</evidence>
<gene>
    <name evidence="13" type="ORF">X975_20171</name>
</gene>
<feature type="binding site" evidence="11">
    <location>
        <position position="129"/>
    </location>
    <ligand>
        <name>Zn(2+)</name>
        <dbReference type="ChEBI" id="CHEBI:29105"/>
    </ligand>
</feature>
<evidence type="ECO:0000259" key="12">
    <source>
        <dbReference type="Pfam" id="PF00870"/>
    </source>
</evidence>
<evidence type="ECO:0000256" key="10">
    <source>
        <dbReference type="ARBA" id="ARBA00023242"/>
    </source>
</evidence>
<feature type="binding site" evidence="11">
    <location>
        <position position="190"/>
    </location>
    <ligand>
        <name>Zn(2+)</name>
        <dbReference type="ChEBI" id="CHEBI:29105"/>
    </ligand>
</feature>
<dbReference type="Proteomes" id="UP000054359">
    <property type="component" value="Unassembled WGS sequence"/>
</dbReference>
<evidence type="ECO:0000256" key="1">
    <source>
        <dbReference type="ARBA" id="ARBA00004123"/>
    </source>
</evidence>
<evidence type="ECO:0000256" key="5">
    <source>
        <dbReference type="ARBA" id="ARBA00022833"/>
    </source>
</evidence>
<keyword evidence="8" id="KW-0010">Activator</keyword>
<feature type="non-terminal residue" evidence="13">
    <location>
        <position position="237"/>
    </location>
</feature>
<keyword evidence="5 11" id="KW-0862">Zinc</keyword>
<dbReference type="GO" id="GO:0000981">
    <property type="term" value="F:DNA-binding transcription factor activity, RNA polymerase II-specific"/>
    <property type="evidence" value="ECO:0007669"/>
    <property type="project" value="TreeGrafter"/>
</dbReference>
<dbReference type="Pfam" id="PF00870">
    <property type="entry name" value="P53"/>
    <property type="match status" value="1"/>
</dbReference>
<dbReference type="GO" id="GO:0046872">
    <property type="term" value="F:metal ion binding"/>
    <property type="evidence" value="ECO:0007669"/>
    <property type="project" value="UniProtKB-KW"/>
</dbReference>
<dbReference type="GO" id="GO:0006915">
    <property type="term" value="P:apoptotic process"/>
    <property type="evidence" value="ECO:0007669"/>
    <property type="project" value="UniProtKB-KW"/>
</dbReference>
<proteinExistence type="inferred from homology"/>
<feature type="domain" description="p53 DNA-binding" evidence="12">
    <location>
        <begin position="53"/>
        <end position="237"/>
    </location>
</feature>
<dbReference type="SUPFAM" id="SSF49417">
    <property type="entry name" value="p53-like transcription factors"/>
    <property type="match status" value="1"/>
</dbReference>
<feature type="binding site" evidence="11">
    <location>
        <position position="194"/>
    </location>
    <ligand>
        <name>Zn(2+)</name>
        <dbReference type="ChEBI" id="CHEBI:29105"/>
    </ligand>
</feature>
<keyword evidence="3" id="KW-0053">Apoptosis</keyword>